<dbReference type="SUPFAM" id="SSF51905">
    <property type="entry name" value="FAD/NAD(P)-binding domain"/>
    <property type="match status" value="1"/>
</dbReference>
<dbReference type="InterPro" id="IPR036188">
    <property type="entry name" value="FAD/NAD-bd_sf"/>
</dbReference>
<comment type="caution">
    <text evidence="9">The sequence shown here is derived from an EMBL/GenBank/DDBJ whole genome shotgun (WGS) entry which is preliminary data.</text>
</comment>
<keyword evidence="5" id="KW-0560">Oxidoreductase</keyword>
<evidence type="ECO:0000256" key="1">
    <source>
        <dbReference type="ARBA" id="ARBA00001974"/>
    </source>
</evidence>
<organism evidence="9 10">
    <name type="scientific">Thalassococcus profundi</name>
    <dbReference type="NCBI Taxonomy" id="2282382"/>
    <lineage>
        <taxon>Bacteria</taxon>
        <taxon>Pseudomonadati</taxon>
        <taxon>Pseudomonadota</taxon>
        <taxon>Alphaproteobacteria</taxon>
        <taxon>Rhodobacterales</taxon>
        <taxon>Roseobacteraceae</taxon>
        <taxon>Thalassococcus</taxon>
    </lineage>
</organism>
<comment type="cofactor">
    <cofactor evidence="1">
        <name>FAD</name>
        <dbReference type="ChEBI" id="CHEBI:57692"/>
    </cofactor>
</comment>
<dbReference type="InterPro" id="IPR007867">
    <property type="entry name" value="GMC_OxRtase_C"/>
</dbReference>
<dbReference type="GO" id="GO:0050660">
    <property type="term" value="F:flavin adenine dinucleotide binding"/>
    <property type="evidence" value="ECO:0007669"/>
    <property type="project" value="InterPro"/>
</dbReference>
<feature type="domain" description="Glucose-methanol-choline oxidoreductase N-terminal" evidence="6">
    <location>
        <begin position="193"/>
        <end position="317"/>
    </location>
</feature>
<name>A0A369TKI6_9RHOB</name>
<dbReference type="SUPFAM" id="SSF54373">
    <property type="entry name" value="FAD-linked reductases, C-terminal domain"/>
    <property type="match status" value="1"/>
</dbReference>
<evidence type="ECO:0000256" key="3">
    <source>
        <dbReference type="ARBA" id="ARBA00022630"/>
    </source>
</evidence>
<protein>
    <submittedName>
        <fullName evidence="9">GMC family oxidoreductase</fullName>
    </submittedName>
</protein>
<comment type="similarity">
    <text evidence="2">Belongs to the GMC oxidoreductase family.</text>
</comment>
<dbReference type="Proteomes" id="UP000253977">
    <property type="component" value="Unassembled WGS sequence"/>
</dbReference>
<dbReference type="InterPro" id="IPR051473">
    <property type="entry name" value="P2Ox-like"/>
</dbReference>
<dbReference type="PANTHER" id="PTHR42784:SF1">
    <property type="entry name" value="PYRANOSE 2-OXIDASE"/>
    <property type="match status" value="1"/>
</dbReference>
<feature type="domain" description="Glucose-methanol-choline oxidoreductase C-terminal" evidence="8">
    <location>
        <begin position="405"/>
        <end position="524"/>
    </location>
</feature>
<dbReference type="PANTHER" id="PTHR42784">
    <property type="entry name" value="PYRANOSE 2-OXIDASE"/>
    <property type="match status" value="1"/>
</dbReference>
<dbReference type="AlphaFoldDB" id="A0A369TKI6"/>
<proteinExistence type="inferred from homology"/>
<dbReference type="EMBL" id="QPMK01000019">
    <property type="protein sequence ID" value="RDD64637.1"/>
    <property type="molecule type" value="Genomic_DNA"/>
</dbReference>
<evidence type="ECO:0000313" key="9">
    <source>
        <dbReference type="EMBL" id="RDD64637.1"/>
    </source>
</evidence>
<evidence type="ECO:0000256" key="5">
    <source>
        <dbReference type="ARBA" id="ARBA00023002"/>
    </source>
</evidence>
<dbReference type="InterPro" id="IPR000172">
    <property type="entry name" value="GMC_OxRdtase_N"/>
</dbReference>
<dbReference type="InterPro" id="IPR003953">
    <property type="entry name" value="FAD-dep_OxRdtase_2_FAD-bd"/>
</dbReference>
<dbReference type="RefSeq" id="WP_114512522.1">
    <property type="nucleotide sequence ID" value="NZ_QPMK01000019.1"/>
</dbReference>
<evidence type="ECO:0000256" key="4">
    <source>
        <dbReference type="ARBA" id="ARBA00022827"/>
    </source>
</evidence>
<dbReference type="Pfam" id="PF00890">
    <property type="entry name" value="FAD_binding_2"/>
    <property type="match status" value="1"/>
</dbReference>
<dbReference type="Pfam" id="PF00732">
    <property type="entry name" value="GMC_oxred_N"/>
    <property type="match status" value="1"/>
</dbReference>
<gene>
    <name evidence="9" type="ORF">DU478_18895</name>
</gene>
<evidence type="ECO:0000256" key="2">
    <source>
        <dbReference type="ARBA" id="ARBA00010790"/>
    </source>
</evidence>
<accession>A0A369TKI6</accession>
<dbReference type="Pfam" id="PF05199">
    <property type="entry name" value="GMC_oxred_C"/>
    <property type="match status" value="1"/>
</dbReference>
<dbReference type="Gene3D" id="3.50.50.60">
    <property type="entry name" value="FAD/NAD(P)-binding domain"/>
    <property type="match status" value="2"/>
</dbReference>
<keyword evidence="10" id="KW-1185">Reference proteome</keyword>
<reference evidence="9 10" key="1">
    <citation type="submission" date="2018-07" db="EMBL/GenBank/DDBJ databases">
        <title>Thalassococcus profundi sp. nov., a marine bacterium isolated from deep seawater of Okinawa Trough.</title>
        <authorList>
            <person name="Yu M."/>
        </authorList>
    </citation>
    <scope>NUCLEOTIDE SEQUENCE [LARGE SCALE GENOMIC DNA]</scope>
    <source>
        <strain evidence="9 10">WRAS1</strain>
    </source>
</reference>
<keyword evidence="3" id="KW-0285">Flavoprotein</keyword>
<evidence type="ECO:0000259" key="6">
    <source>
        <dbReference type="Pfam" id="PF00732"/>
    </source>
</evidence>
<feature type="domain" description="FAD-dependent oxidoreductase 2 FAD-binding" evidence="7">
    <location>
        <begin position="11"/>
        <end position="44"/>
    </location>
</feature>
<dbReference type="GO" id="GO:0016614">
    <property type="term" value="F:oxidoreductase activity, acting on CH-OH group of donors"/>
    <property type="evidence" value="ECO:0007669"/>
    <property type="project" value="InterPro"/>
</dbReference>
<dbReference type="OrthoDB" id="9798604at2"/>
<sequence>MAATDLPLEPDVLVVGAGIAGGMVADEVAAAGLNCVILESGPVLERDALVRNWRSAARTDFMAPYPQPEYAPVPDPTNWGDYLIQTGPDPYNQQFIRGVGGTTWHWAAASWRYLPVDFRLRSTYGVGRDWPIGYETLEPFYQLAEERMGVSGAPADGLAPRSADYPMGPMPLSYMERTIAETLNAHGYMMQTEPVARNNRTYDGRPPCCGNNNCMPICPIGAQYSGNIAVERAQESGAQVITEAVAHFIERGSDGQIEAVRYLKPDGSEWRVRARMFVLAANGIETPRLMLLSAQDGAPDGIGNQSDQVGRNLMDHPGTTVEFEMPEPVWPGRGPQEGTSILKFRDGDHRRDFAAKKLHLWNGSAVAGVAQEAIEEGLTGDELRRTVRDRAARRCAINNFHEQLPDPANRLTLSEGQTDPLGLARPSIHYEIGDYVRRSAKHTAEVYRDIVDRLGARAISVGDGSDGFAPNNHIMGATIMGNDPTNSVVDGTCRTHDHDNLYVASSSVFSSAACVNSTLTIAALSLRIGERIVERLRA</sequence>
<evidence type="ECO:0000259" key="8">
    <source>
        <dbReference type="Pfam" id="PF05199"/>
    </source>
</evidence>
<evidence type="ECO:0000259" key="7">
    <source>
        <dbReference type="Pfam" id="PF00890"/>
    </source>
</evidence>
<evidence type="ECO:0000313" key="10">
    <source>
        <dbReference type="Proteomes" id="UP000253977"/>
    </source>
</evidence>
<keyword evidence="4" id="KW-0274">FAD</keyword>